<dbReference type="CDD" id="cd17068">
    <property type="entry name" value="RBD_PLEKHG5"/>
    <property type="match status" value="1"/>
</dbReference>
<dbReference type="AlphaFoldDB" id="A0A195FTN7"/>
<name>A0A195FTN7_9HYME</name>
<evidence type="ECO:0000313" key="2">
    <source>
        <dbReference type="EMBL" id="KYN43980.1"/>
    </source>
</evidence>
<organism evidence="2 3">
    <name type="scientific">Trachymyrmex septentrionalis</name>
    <dbReference type="NCBI Taxonomy" id="34720"/>
    <lineage>
        <taxon>Eukaryota</taxon>
        <taxon>Metazoa</taxon>
        <taxon>Ecdysozoa</taxon>
        <taxon>Arthropoda</taxon>
        <taxon>Hexapoda</taxon>
        <taxon>Insecta</taxon>
        <taxon>Pterygota</taxon>
        <taxon>Neoptera</taxon>
        <taxon>Endopterygota</taxon>
        <taxon>Hymenoptera</taxon>
        <taxon>Apocrita</taxon>
        <taxon>Aculeata</taxon>
        <taxon>Formicoidea</taxon>
        <taxon>Formicidae</taxon>
        <taxon>Myrmicinae</taxon>
        <taxon>Trachymyrmex</taxon>
    </lineage>
</organism>
<accession>A0A195FTN7</accession>
<sequence length="350" mass="39730">MPTKKSEQWYVDWIVEAGVCTDLPESLQSKDEVLLRLDNLLRQQDDELTGMHAADKRHFTAKKRGDSKVRYKKTTNLRRRVNTLSHPLAPPYGRHSDYYHSNIDLSNPPCEASSLPALSRVAIDAYDNETKLSLREQQVRNGPGNFRSSVRKLSPLGNFIKQHLVRSRSLTQLDSLSGSMLDTGEHHLEGDPSQQQPPHLHHHQQSHQLQHHPLGIECNRIRFLAPSATPTEIVNSNRRHKFSRSQVSSNEYFSVSFEVSDDVLTSFDREEFLPATRGTYLVDVLSPACERRGVDLSRVEVLDSSSTPLSLLTTDASTLGGKHLRVIVRWNTPAHLRLANIEHNQLFCIE</sequence>
<evidence type="ECO:0000313" key="3">
    <source>
        <dbReference type="Proteomes" id="UP000078541"/>
    </source>
</evidence>
<gene>
    <name evidence="2" type="ORF">ALC56_01518</name>
</gene>
<feature type="region of interest" description="Disordered" evidence="1">
    <location>
        <begin position="177"/>
        <end position="210"/>
    </location>
</feature>
<dbReference type="Proteomes" id="UP000078541">
    <property type="component" value="Unassembled WGS sequence"/>
</dbReference>
<dbReference type="EMBL" id="KQ981264">
    <property type="protein sequence ID" value="KYN43980.1"/>
    <property type="molecule type" value="Genomic_DNA"/>
</dbReference>
<keyword evidence="3" id="KW-1185">Reference proteome</keyword>
<reference evidence="2 3" key="1">
    <citation type="submission" date="2016-03" db="EMBL/GenBank/DDBJ databases">
        <title>Trachymyrmex septentrionalis WGS genome.</title>
        <authorList>
            <person name="Nygaard S."/>
            <person name="Hu H."/>
            <person name="Boomsma J."/>
            <person name="Zhang G."/>
        </authorList>
    </citation>
    <scope>NUCLEOTIDE SEQUENCE [LARGE SCALE GENOMIC DNA]</scope>
    <source>
        <strain evidence="2">Tsep2-gDNA-1</strain>
        <tissue evidence="2">Whole body</tissue>
    </source>
</reference>
<protein>
    <submittedName>
        <fullName evidence="2">Pleckstrin homology domain-containing family G member 5</fullName>
    </submittedName>
</protein>
<evidence type="ECO:0000256" key="1">
    <source>
        <dbReference type="SAM" id="MobiDB-lite"/>
    </source>
</evidence>
<proteinExistence type="predicted"/>
<dbReference type="STRING" id="34720.A0A195FTN7"/>